<protein>
    <submittedName>
        <fullName evidence="3">DUF4097 family beta strand repeat protein</fullName>
    </submittedName>
</protein>
<dbReference type="EMBL" id="JADKGK010000024">
    <property type="protein sequence ID" value="MBL0005238.1"/>
    <property type="molecule type" value="Genomic_DNA"/>
</dbReference>
<dbReference type="Pfam" id="PF13349">
    <property type="entry name" value="DUF4097"/>
    <property type="match status" value="1"/>
</dbReference>
<feature type="compositionally biased region" description="Basic and acidic residues" evidence="1">
    <location>
        <begin position="316"/>
        <end position="325"/>
    </location>
</feature>
<feature type="domain" description="DUF4097" evidence="2">
    <location>
        <begin position="58"/>
        <end position="228"/>
    </location>
</feature>
<dbReference type="Proteomes" id="UP000718281">
    <property type="component" value="Unassembled WGS sequence"/>
</dbReference>
<comment type="caution">
    <text evidence="3">The sequence shown here is derived from an EMBL/GenBank/DDBJ whole genome shotgun (WGS) entry which is preliminary data.</text>
</comment>
<dbReference type="InterPro" id="IPR025164">
    <property type="entry name" value="Toastrack_DUF4097"/>
</dbReference>
<proteinExistence type="predicted"/>
<evidence type="ECO:0000259" key="2">
    <source>
        <dbReference type="Pfam" id="PF13349"/>
    </source>
</evidence>
<dbReference type="EMBL" id="JADIXZ010000004">
    <property type="protein sequence ID" value="MBK6300914.1"/>
    <property type="molecule type" value="Genomic_DNA"/>
</dbReference>
<sequence length="334" mass="34038">MAEQWLVDGPRVIDVGSDRERVEKVVVGIIGGRVNVVTHDDGYGARVEVSNVEGLPLRVSWDGRTLKVMHTKDGGSTVLDTLRRLVEQVSGQHADVSISVPASARATVSTVTAPIVVSGLRRGLAANTVSGEMTISDVQGRSTINTVSGATECADLVGDAKINSVSGSVTVQSSDIPRARINTVSGEVALDLVNTHLDVQSNSVTGDVTIRAPFSGYAVTATSATGQVIVDGQSLHGASSGSMPPGGWGDCAPGGSSGRGTLRSGDESLTLRANSVSGDVILLRAAAPAAGPSGSGDAGPQDRSPEVSPGGPQDAPARDEVRESSIDDEGQDTP</sequence>
<dbReference type="Proteomes" id="UP000886632">
    <property type="component" value="Unassembled WGS sequence"/>
</dbReference>
<name>A0A934X5Q1_9MICO</name>
<reference evidence="3 5" key="1">
    <citation type="submission" date="2020-10" db="EMBL/GenBank/DDBJ databases">
        <title>Connecting structure to function with the recovery of over 1000 high-quality activated sludge metagenome-assembled genomes encoding full-length rRNA genes using long-read sequencing.</title>
        <authorList>
            <person name="Singleton C.M."/>
            <person name="Petriglieri F."/>
            <person name="Kristensen J.M."/>
            <person name="Kirkegaard R.H."/>
            <person name="Michaelsen T.Y."/>
            <person name="Andersen M.H."/>
            <person name="Karst S.M."/>
            <person name="Dueholm M.S."/>
            <person name="Nielsen P.H."/>
            <person name="Albertsen M."/>
        </authorList>
    </citation>
    <scope>NUCLEOTIDE SEQUENCE [LARGE SCALE GENOMIC DNA]</scope>
    <source>
        <strain evidence="3">AalE_18-Q3-R2-46_BAT3C.188</strain>
        <strain evidence="4">Ribe_18-Q3-R11-54_MAXAC.001</strain>
    </source>
</reference>
<evidence type="ECO:0000313" key="4">
    <source>
        <dbReference type="EMBL" id="MBL0005238.1"/>
    </source>
</evidence>
<dbReference type="AlphaFoldDB" id="A0A934X5Q1"/>
<gene>
    <name evidence="3" type="ORF">IPF40_07635</name>
    <name evidence="4" type="ORF">IPP00_15100</name>
</gene>
<accession>A0A934X5Q1</accession>
<evidence type="ECO:0000313" key="5">
    <source>
        <dbReference type="Proteomes" id="UP000718281"/>
    </source>
</evidence>
<organism evidence="3 5">
    <name type="scientific">Candidatus Phosphoribacter hodrii</name>
    <dbReference type="NCBI Taxonomy" id="2953743"/>
    <lineage>
        <taxon>Bacteria</taxon>
        <taxon>Bacillati</taxon>
        <taxon>Actinomycetota</taxon>
        <taxon>Actinomycetes</taxon>
        <taxon>Micrococcales</taxon>
        <taxon>Dermatophilaceae</taxon>
        <taxon>Candidatus Phosphoribacter</taxon>
    </lineage>
</organism>
<feature type="region of interest" description="Disordered" evidence="1">
    <location>
        <begin position="235"/>
        <end position="265"/>
    </location>
</feature>
<evidence type="ECO:0000313" key="3">
    <source>
        <dbReference type="EMBL" id="MBK6300914.1"/>
    </source>
</evidence>
<feature type="region of interest" description="Disordered" evidence="1">
    <location>
        <begin position="287"/>
        <end position="334"/>
    </location>
</feature>
<evidence type="ECO:0000256" key="1">
    <source>
        <dbReference type="SAM" id="MobiDB-lite"/>
    </source>
</evidence>